<sequence length="85" mass="10155">MFQIIRRGIKPGSVLRSDISRFEYFWPSQSSVGSKPRINSIYPIDIDRLSRIQPGIEEFRIEEIEFEDEKKRIEQSKHLDHPAFY</sequence>
<organism evidence="1">
    <name type="scientific">Phakopsora pachyrhizi</name>
    <name type="common">Asian soybean rust disease fungus</name>
    <dbReference type="NCBI Taxonomy" id="170000"/>
    <lineage>
        <taxon>Eukaryota</taxon>
        <taxon>Fungi</taxon>
        <taxon>Dikarya</taxon>
        <taxon>Basidiomycota</taxon>
        <taxon>Pucciniomycotina</taxon>
        <taxon>Pucciniomycetes</taxon>
        <taxon>Pucciniales</taxon>
        <taxon>Phakopsoraceae</taxon>
        <taxon>Phakopsora</taxon>
    </lineage>
</organism>
<reference evidence="1" key="1">
    <citation type="submission" date="2015-07" db="EMBL/GenBank/DDBJ databases">
        <title>Elucidating the P. pachyrhizi secretome and potential effectors.</title>
        <authorList>
            <person name="de Carvalho M.C.C.G."/>
            <person name="Nascimento L.C."/>
            <person name="Darben L.M."/>
            <person name="Polizel-Podanosqui A.M."/>
            <person name="Lopes-Caitar V.S."/>
            <person name="Rocha C.S."/>
            <person name="Qi M."/>
            <person name="Carazolle M."/>
            <person name="Kuwahara M.K."/>
            <person name="Pereira G.A.G."/>
            <person name="Abdelnoor R.V."/>
            <person name="Whitham S.A."/>
            <person name="Marcelino-Guimaraes F.C."/>
        </authorList>
    </citation>
    <scope>NUCLEOTIDE SEQUENCE</scope>
</reference>
<evidence type="ECO:0000313" key="1">
    <source>
        <dbReference type="EMBL" id="ALL40921.1"/>
    </source>
</evidence>
<dbReference type="EMBL" id="KT246830">
    <property type="protein sequence ID" value="ALL40921.1"/>
    <property type="molecule type" value="mRNA"/>
</dbReference>
<accession>A0A0S1MJ59</accession>
<protein>
    <submittedName>
        <fullName evidence="1">Uncharacterized protein</fullName>
    </submittedName>
</protein>
<proteinExistence type="evidence at transcript level"/>
<name>A0A0S1MJ59_PHAPC</name>
<dbReference type="AlphaFoldDB" id="A0A0S1MJ59"/>